<proteinExistence type="predicted"/>
<dbReference type="Proteomes" id="UP000007110">
    <property type="component" value="Unassembled WGS sequence"/>
</dbReference>
<feature type="region of interest" description="Disordered" evidence="1">
    <location>
        <begin position="93"/>
        <end position="121"/>
    </location>
</feature>
<reference evidence="3" key="1">
    <citation type="submission" date="2015-02" db="EMBL/GenBank/DDBJ databases">
        <title>Genome sequencing for Strongylocentrotus purpuratus.</title>
        <authorList>
            <person name="Murali S."/>
            <person name="Liu Y."/>
            <person name="Vee V."/>
            <person name="English A."/>
            <person name="Wang M."/>
            <person name="Skinner E."/>
            <person name="Han Y."/>
            <person name="Muzny D.M."/>
            <person name="Worley K.C."/>
            <person name="Gibbs R.A."/>
        </authorList>
    </citation>
    <scope>NUCLEOTIDE SEQUENCE</scope>
</reference>
<feature type="compositionally biased region" description="Basic and acidic residues" evidence="1">
    <location>
        <begin position="189"/>
        <end position="203"/>
    </location>
</feature>
<dbReference type="OrthoDB" id="10152842at2759"/>
<evidence type="ECO:0000313" key="3">
    <source>
        <dbReference type="Proteomes" id="UP000007110"/>
    </source>
</evidence>
<feature type="region of interest" description="Disordered" evidence="1">
    <location>
        <begin position="144"/>
        <end position="163"/>
    </location>
</feature>
<protein>
    <submittedName>
        <fullName evidence="2">Uncharacterized protein</fullName>
    </submittedName>
</protein>
<organism evidence="2 3">
    <name type="scientific">Strongylocentrotus purpuratus</name>
    <name type="common">Purple sea urchin</name>
    <dbReference type="NCBI Taxonomy" id="7668"/>
    <lineage>
        <taxon>Eukaryota</taxon>
        <taxon>Metazoa</taxon>
        <taxon>Echinodermata</taxon>
        <taxon>Eleutherozoa</taxon>
        <taxon>Echinozoa</taxon>
        <taxon>Echinoidea</taxon>
        <taxon>Euechinoidea</taxon>
        <taxon>Echinacea</taxon>
        <taxon>Camarodonta</taxon>
        <taxon>Echinidea</taxon>
        <taxon>Strongylocentrotidae</taxon>
        <taxon>Strongylocentrotus</taxon>
    </lineage>
</organism>
<feature type="region of interest" description="Disordered" evidence="1">
    <location>
        <begin position="267"/>
        <end position="305"/>
    </location>
</feature>
<sequence length="305" mass="33813">MVIITVFVFMRRRSRDPKVTEPVDEDDDDPNLYNNPVYCSKDDGLPVPDLIVSTNSHISSSSQARQPLNDIDNQYEECEGDRHPVTNADGYLSHHDALSDTHSLPQKDLQNGGKQGQLDGPAVLDDEEEYNALTFNQSSDITRALKKPTSGGEGVNNGYGVLDLPEQEDSKLSVNSPQLHAGPGPKTGPYERDQPGDESEYHSYQDPMEMNQDGSARTPTELDVFSSDNYNILNSGKEVGDYHVYQATDDTGGDEGNYEDLDAKMSREDEYSEIDQSQNHAPGTTDKATFEPIYSDEVYSEFQGN</sequence>
<reference evidence="2" key="2">
    <citation type="submission" date="2021-01" db="UniProtKB">
        <authorList>
            <consortium name="EnsemblMetazoa"/>
        </authorList>
    </citation>
    <scope>IDENTIFICATION</scope>
</reference>
<dbReference type="AlphaFoldDB" id="A0A7M7NNA4"/>
<evidence type="ECO:0000256" key="1">
    <source>
        <dbReference type="SAM" id="MobiDB-lite"/>
    </source>
</evidence>
<feature type="region of interest" description="Disordered" evidence="1">
    <location>
        <begin position="168"/>
        <end position="222"/>
    </location>
</feature>
<name>A0A7M7NNA4_STRPU</name>
<dbReference type="InParanoid" id="A0A7M7NNA4"/>
<accession>A0A7M7NNA4</accession>
<dbReference type="GeneID" id="100889330"/>
<dbReference type="EnsemblMetazoa" id="XM_030983322">
    <property type="protein sequence ID" value="XP_030839182"/>
    <property type="gene ID" value="LOC100889330"/>
</dbReference>
<evidence type="ECO:0000313" key="2">
    <source>
        <dbReference type="EnsemblMetazoa" id="XP_030839182"/>
    </source>
</evidence>
<dbReference type="RefSeq" id="XP_030839182.1">
    <property type="nucleotide sequence ID" value="XM_030983322.1"/>
</dbReference>
<keyword evidence="3" id="KW-1185">Reference proteome</keyword>
<dbReference type="KEGG" id="spu:100889330"/>